<dbReference type="AlphaFoldDB" id="A0A1E3XDR4"/>
<comment type="caution">
    <text evidence="10">The sequence shown here is derived from an EMBL/GenBank/DDBJ whole genome shotgun (WGS) entry which is preliminary data.</text>
</comment>
<evidence type="ECO:0000313" key="11">
    <source>
        <dbReference type="Proteomes" id="UP000094056"/>
    </source>
</evidence>
<dbReference type="PANTHER" id="PTHR24221">
    <property type="entry name" value="ATP-BINDING CASSETTE SUB-FAMILY B"/>
    <property type="match status" value="1"/>
</dbReference>
<organism evidence="10 11">
    <name type="scientific">Candidatus Scalindua rubra</name>
    <dbReference type="NCBI Taxonomy" id="1872076"/>
    <lineage>
        <taxon>Bacteria</taxon>
        <taxon>Pseudomonadati</taxon>
        <taxon>Planctomycetota</taxon>
        <taxon>Candidatus Brocadiia</taxon>
        <taxon>Candidatus Brocadiales</taxon>
        <taxon>Candidatus Scalinduaceae</taxon>
        <taxon>Candidatus Scalindua</taxon>
    </lineage>
</organism>
<comment type="subcellular location">
    <subcellularLocation>
        <location evidence="1">Cell membrane</location>
        <topology evidence="1">Multi-pass membrane protein</topology>
    </subcellularLocation>
</comment>
<dbReference type="PROSITE" id="PS50893">
    <property type="entry name" value="ABC_TRANSPORTER_2"/>
    <property type="match status" value="1"/>
</dbReference>
<gene>
    <name evidence="10" type="ORF">SCARUB_01095</name>
</gene>
<dbReference type="Gene3D" id="1.20.1560.10">
    <property type="entry name" value="ABC transporter type 1, transmembrane domain"/>
    <property type="match status" value="1"/>
</dbReference>
<dbReference type="GO" id="GO:0140359">
    <property type="term" value="F:ABC-type transporter activity"/>
    <property type="evidence" value="ECO:0007669"/>
    <property type="project" value="InterPro"/>
</dbReference>
<dbReference type="Gene3D" id="3.40.50.300">
    <property type="entry name" value="P-loop containing nucleotide triphosphate hydrolases"/>
    <property type="match status" value="1"/>
</dbReference>
<dbReference type="GO" id="GO:0005524">
    <property type="term" value="F:ATP binding"/>
    <property type="evidence" value="ECO:0007669"/>
    <property type="project" value="UniProtKB-KW"/>
</dbReference>
<evidence type="ECO:0000259" key="8">
    <source>
        <dbReference type="PROSITE" id="PS50893"/>
    </source>
</evidence>
<keyword evidence="6 7" id="KW-0472">Membrane</keyword>
<dbReference type="InterPro" id="IPR027417">
    <property type="entry name" value="P-loop_NTPase"/>
</dbReference>
<dbReference type="PROSITE" id="PS50929">
    <property type="entry name" value="ABC_TM1F"/>
    <property type="match status" value="1"/>
</dbReference>
<sequence length="396" mass="44643">MLKKLSKKGEIGKKLTDDMTSFLTDKLGGIKDIKSFNNEKLHNIEFDEVNTSSKKLSIKVMVNKIAASLLLEPVMMLVAIVLLVILVEVVHMESAYLFAFSYVIILFIPKLRSINENYMSIIEFLPHFSKVQTVLSREGKTYLADGEENIQCFRSAIDIKNVWFRYIPSKEHVLKDINLKIEKNTTVALVGASGGGKSTLISLLLRLQDPEKGSICIDGIDLRNTKRDSFLKIIGIVHQDPYIFHDTIFNNIIYGKTDASKEDVIVAAKMAYAHDFIMEQSDQYNTVVGVRGLRLSGGQKQRIALARALIKNPEILILDEAMSALDNESERFIQEAIEKIKGKETIIVIAHRLSTVLRADKIVVIEQGIIVQEGRHNELVSIQGPYKKYCDLSQFN</sequence>
<evidence type="ECO:0000256" key="2">
    <source>
        <dbReference type="ARBA" id="ARBA00022692"/>
    </source>
</evidence>
<dbReference type="SMART" id="SM00382">
    <property type="entry name" value="AAA"/>
    <property type="match status" value="1"/>
</dbReference>
<dbReference type="InterPro" id="IPR003593">
    <property type="entry name" value="AAA+_ATPase"/>
</dbReference>
<dbReference type="GO" id="GO:0005886">
    <property type="term" value="C:plasma membrane"/>
    <property type="evidence" value="ECO:0007669"/>
    <property type="project" value="UniProtKB-SubCell"/>
</dbReference>
<dbReference type="FunFam" id="3.40.50.300:FF:000218">
    <property type="entry name" value="Multidrug ABC transporter ATP-binding protein"/>
    <property type="match status" value="1"/>
</dbReference>
<protein>
    <submittedName>
        <fullName evidence="10">Phospholipid-lipopolysaccharide ABC transporter</fullName>
    </submittedName>
</protein>
<feature type="domain" description="ABC transporter" evidence="8">
    <location>
        <begin position="157"/>
        <end position="392"/>
    </location>
</feature>
<feature type="domain" description="ABC transmembrane type-1" evidence="9">
    <location>
        <begin position="1"/>
        <end position="123"/>
    </location>
</feature>
<dbReference type="GO" id="GO:0016887">
    <property type="term" value="F:ATP hydrolysis activity"/>
    <property type="evidence" value="ECO:0007669"/>
    <property type="project" value="InterPro"/>
</dbReference>
<dbReference type="InterPro" id="IPR003439">
    <property type="entry name" value="ABC_transporter-like_ATP-bd"/>
</dbReference>
<dbReference type="Pfam" id="PF00005">
    <property type="entry name" value="ABC_tran"/>
    <property type="match status" value="1"/>
</dbReference>
<dbReference type="PANTHER" id="PTHR24221:SF654">
    <property type="entry name" value="ATP-BINDING CASSETTE SUB-FAMILY B MEMBER 6"/>
    <property type="match status" value="1"/>
</dbReference>
<dbReference type="SUPFAM" id="SSF52540">
    <property type="entry name" value="P-loop containing nucleoside triphosphate hydrolases"/>
    <property type="match status" value="1"/>
</dbReference>
<keyword evidence="2 7" id="KW-0812">Transmembrane</keyword>
<feature type="transmembrane region" description="Helical" evidence="7">
    <location>
        <begin position="65"/>
        <end position="87"/>
    </location>
</feature>
<keyword evidence="3" id="KW-0547">Nucleotide-binding</keyword>
<dbReference type="InterPro" id="IPR036640">
    <property type="entry name" value="ABC1_TM_sf"/>
</dbReference>
<name>A0A1E3XDR4_9BACT</name>
<dbReference type="Proteomes" id="UP000094056">
    <property type="component" value="Unassembled WGS sequence"/>
</dbReference>
<dbReference type="InterPro" id="IPR039421">
    <property type="entry name" value="Type_1_exporter"/>
</dbReference>
<evidence type="ECO:0000256" key="4">
    <source>
        <dbReference type="ARBA" id="ARBA00022840"/>
    </source>
</evidence>
<dbReference type="InterPro" id="IPR011527">
    <property type="entry name" value="ABC1_TM_dom"/>
</dbReference>
<evidence type="ECO:0000259" key="9">
    <source>
        <dbReference type="PROSITE" id="PS50929"/>
    </source>
</evidence>
<evidence type="ECO:0000256" key="1">
    <source>
        <dbReference type="ARBA" id="ARBA00004651"/>
    </source>
</evidence>
<dbReference type="PROSITE" id="PS00211">
    <property type="entry name" value="ABC_TRANSPORTER_1"/>
    <property type="match status" value="1"/>
</dbReference>
<keyword evidence="5 7" id="KW-1133">Transmembrane helix</keyword>
<keyword evidence="4" id="KW-0067">ATP-binding</keyword>
<reference evidence="10 11" key="1">
    <citation type="submission" date="2016-07" db="EMBL/GenBank/DDBJ databases">
        <title>Draft genome of Scalindua rubra, obtained from a brine-seawater interface in the Red Sea, sheds light on salt adaptation in anammox bacteria.</title>
        <authorList>
            <person name="Speth D.R."/>
            <person name="Lagkouvardos I."/>
            <person name="Wang Y."/>
            <person name="Qian P.-Y."/>
            <person name="Dutilh B.E."/>
            <person name="Jetten M.S."/>
        </authorList>
    </citation>
    <scope>NUCLEOTIDE SEQUENCE [LARGE SCALE GENOMIC DNA]</scope>
    <source>
        <strain evidence="10">BSI-1</strain>
    </source>
</reference>
<dbReference type="InterPro" id="IPR017871">
    <property type="entry name" value="ABC_transporter-like_CS"/>
</dbReference>
<dbReference type="GO" id="GO:0034040">
    <property type="term" value="F:ATPase-coupled lipid transmembrane transporter activity"/>
    <property type="evidence" value="ECO:0007669"/>
    <property type="project" value="TreeGrafter"/>
</dbReference>
<feature type="transmembrane region" description="Helical" evidence="7">
    <location>
        <begin position="93"/>
        <end position="111"/>
    </location>
</feature>
<dbReference type="SUPFAM" id="SSF90123">
    <property type="entry name" value="ABC transporter transmembrane region"/>
    <property type="match status" value="1"/>
</dbReference>
<evidence type="ECO:0000256" key="5">
    <source>
        <dbReference type="ARBA" id="ARBA00022989"/>
    </source>
</evidence>
<evidence type="ECO:0000256" key="6">
    <source>
        <dbReference type="ARBA" id="ARBA00023136"/>
    </source>
</evidence>
<evidence type="ECO:0000256" key="7">
    <source>
        <dbReference type="SAM" id="Phobius"/>
    </source>
</evidence>
<evidence type="ECO:0000313" key="10">
    <source>
        <dbReference type="EMBL" id="ODS33738.1"/>
    </source>
</evidence>
<accession>A0A1E3XDR4</accession>
<dbReference type="EMBL" id="MAYW01000020">
    <property type="protein sequence ID" value="ODS33738.1"/>
    <property type="molecule type" value="Genomic_DNA"/>
</dbReference>
<proteinExistence type="predicted"/>
<evidence type="ECO:0000256" key="3">
    <source>
        <dbReference type="ARBA" id="ARBA00022741"/>
    </source>
</evidence>